<keyword evidence="2 5" id="KW-0812">Transmembrane</keyword>
<dbReference type="PROSITE" id="PS50929">
    <property type="entry name" value="ABC_TM1F"/>
    <property type="match status" value="1"/>
</dbReference>
<dbReference type="AlphaFoldDB" id="X1FH94"/>
<dbReference type="PANTHER" id="PTHR43394">
    <property type="entry name" value="ATP-DEPENDENT PERMEASE MDL1, MITOCHONDRIAL"/>
    <property type="match status" value="1"/>
</dbReference>
<comment type="caution">
    <text evidence="7">The sequence shown here is derived from an EMBL/GenBank/DDBJ whole genome shotgun (WGS) entry which is preliminary data.</text>
</comment>
<feature type="domain" description="ABC transmembrane type-1" evidence="6">
    <location>
        <begin position="35"/>
        <end position="143"/>
    </location>
</feature>
<evidence type="ECO:0000256" key="2">
    <source>
        <dbReference type="ARBA" id="ARBA00022692"/>
    </source>
</evidence>
<dbReference type="GO" id="GO:0015421">
    <property type="term" value="F:ABC-type oligopeptide transporter activity"/>
    <property type="evidence" value="ECO:0007669"/>
    <property type="project" value="TreeGrafter"/>
</dbReference>
<evidence type="ECO:0000256" key="5">
    <source>
        <dbReference type="SAM" id="Phobius"/>
    </source>
</evidence>
<proteinExistence type="predicted"/>
<sequence>MWVGLEAEEYDRSYSDKFLLKRIVSFFAPYKRLMFVVIFFLIISSLTTAFQPIMVSLIITNLETTPDVLYVIFLIGIIFLFNVSGWVFNYIRTLYSSRVVGNVVLDIRKAAHQSVVNHDLSFFDRNPIGKVVSRINTDSRDFG</sequence>
<evidence type="ECO:0000256" key="3">
    <source>
        <dbReference type="ARBA" id="ARBA00022989"/>
    </source>
</evidence>
<comment type="subcellular location">
    <subcellularLocation>
        <location evidence="1">Membrane</location>
        <topology evidence="1">Multi-pass membrane protein</topology>
    </subcellularLocation>
</comment>
<feature type="transmembrane region" description="Helical" evidence="5">
    <location>
        <begin position="68"/>
        <end position="88"/>
    </location>
</feature>
<accession>X1FH94</accession>
<reference evidence="7" key="1">
    <citation type="journal article" date="2014" name="Front. Microbiol.">
        <title>High frequency of phylogenetically diverse reductive dehalogenase-homologous genes in deep subseafloor sedimentary metagenomes.</title>
        <authorList>
            <person name="Kawai M."/>
            <person name="Futagami T."/>
            <person name="Toyoda A."/>
            <person name="Takaki Y."/>
            <person name="Nishi S."/>
            <person name="Hori S."/>
            <person name="Arai W."/>
            <person name="Tsubouchi T."/>
            <person name="Morono Y."/>
            <person name="Uchiyama I."/>
            <person name="Ito T."/>
            <person name="Fujiyama A."/>
            <person name="Inagaki F."/>
            <person name="Takami H."/>
        </authorList>
    </citation>
    <scope>NUCLEOTIDE SEQUENCE</scope>
    <source>
        <strain evidence="7">Expedition CK06-06</strain>
    </source>
</reference>
<dbReference type="GO" id="GO:0016020">
    <property type="term" value="C:membrane"/>
    <property type="evidence" value="ECO:0007669"/>
    <property type="project" value="UniProtKB-SubCell"/>
</dbReference>
<keyword evidence="3 5" id="KW-1133">Transmembrane helix</keyword>
<evidence type="ECO:0000259" key="6">
    <source>
        <dbReference type="PROSITE" id="PS50929"/>
    </source>
</evidence>
<dbReference type="PANTHER" id="PTHR43394:SF1">
    <property type="entry name" value="ATP-BINDING CASSETTE SUB-FAMILY B MEMBER 10, MITOCHONDRIAL"/>
    <property type="match status" value="1"/>
</dbReference>
<dbReference type="SUPFAM" id="SSF90123">
    <property type="entry name" value="ABC transporter transmembrane region"/>
    <property type="match status" value="1"/>
</dbReference>
<feature type="transmembrane region" description="Helical" evidence="5">
    <location>
        <begin position="33"/>
        <end position="62"/>
    </location>
</feature>
<dbReference type="InterPro" id="IPR036640">
    <property type="entry name" value="ABC1_TM_sf"/>
</dbReference>
<protein>
    <recommendedName>
        <fullName evidence="6">ABC transmembrane type-1 domain-containing protein</fullName>
    </recommendedName>
</protein>
<evidence type="ECO:0000313" key="7">
    <source>
        <dbReference type="EMBL" id="GAH44996.1"/>
    </source>
</evidence>
<dbReference type="InterPro" id="IPR039421">
    <property type="entry name" value="Type_1_exporter"/>
</dbReference>
<dbReference type="GO" id="GO:0005524">
    <property type="term" value="F:ATP binding"/>
    <property type="evidence" value="ECO:0007669"/>
    <property type="project" value="InterPro"/>
</dbReference>
<evidence type="ECO:0000256" key="4">
    <source>
        <dbReference type="ARBA" id="ARBA00023136"/>
    </source>
</evidence>
<dbReference type="Pfam" id="PF00664">
    <property type="entry name" value="ABC_membrane"/>
    <property type="match status" value="1"/>
</dbReference>
<dbReference type="InterPro" id="IPR011527">
    <property type="entry name" value="ABC1_TM_dom"/>
</dbReference>
<gene>
    <name evidence="7" type="ORF">S03H2_17068</name>
</gene>
<keyword evidence="4 5" id="KW-0472">Membrane</keyword>
<name>X1FH94_9ZZZZ</name>
<organism evidence="7">
    <name type="scientific">marine sediment metagenome</name>
    <dbReference type="NCBI Taxonomy" id="412755"/>
    <lineage>
        <taxon>unclassified sequences</taxon>
        <taxon>metagenomes</taxon>
        <taxon>ecological metagenomes</taxon>
    </lineage>
</organism>
<dbReference type="Gene3D" id="1.20.1560.10">
    <property type="entry name" value="ABC transporter type 1, transmembrane domain"/>
    <property type="match status" value="1"/>
</dbReference>
<dbReference type="EMBL" id="BARU01008775">
    <property type="protein sequence ID" value="GAH44996.1"/>
    <property type="molecule type" value="Genomic_DNA"/>
</dbReference>
<evidence type="ECO:0000256" key="1">
    <source>
        <dbReference type="ARBA" id="ARBA00004141"/>
    </source>
</evidence>
<feature type="non-terminal residue" evidence="7">
    <location>
        <position position="143"/>
    </location>
</feature>